<evidence type="ECO:0000256" key="7">
    <source>
        <dbReference type="ARBA" id="ARBA00049120"/>
    </source>
</evidence>
<sequence>MNPPGALRPAPASGTDLCLLLYTVATTHERFGREPVTQQSTLDLGVTFRDNRNQAVHSWYPYVEGFSADYVRQKIARHEGVANVYDPFGGSGTVQVVASQSGIDSSYSEINPFMSFVAETKVNAARTARENQSEFQAAAKQFLKHLRSDGLEHEAKLVDLSAYHEAFPRRDFFEEDHLRTLLAVKDLACRTGDGRAWLRDLLLLAVASNAVASSHMTRRADLRRRRANEYVTRVVDVQGLVHSSVTQMMRDIQMIPDRTGSMTKLSEDCREISHGEAGRFDLAITSPPYLNGTNYFRNTKIELWLLDFIKAEKELPGLCRKAVTAGINNVSRTRTLEHTYPSVEEVASALDVASPDKRIPLLVRQYFSDMTQVFQAVQHNLKTGGEFIFDIGDSKFYGVHVPTDRLLVQVAEHVGFEVTSDEVIARRYSRDRSELRQVEIIFRKA</sequence>
<dbReference type="EMBL" id="AP009493">
    <property type="protein sequence ID" value="BAG20833.1"/>
    <property type="molecule type" value="Genomic_DNA"/>
</dbReference>
<evidence type="ECO:0000256" key="6">
    <source>
        <dbReference type="ARBA" id="ARBA00022747"/>
    </source>
</evidence>
<dbReference type="GO" id="GO:0003677">
    <property type="term" value="F:DNA binding"/>
    <property type="evidence" value="ECO:0007669"/>
    <property type="project" value="InterPro"/>
</dbReference>
<dbReference type="Gene3D" id="3.40.50.150">
    <property type="entry name" value="Vaccinia Virus protein VP39"/>
    <property type="match status" value="2"/>
</dbReference>
<comment type="catalytic activity">
    <reaction evidence="7">
        <text>a 2'-deoxycytidine in DNA + S-adenosyl-L-methionine = an N(4)-methyl-2'-deoxycytidine in DNA + S-adenosyl-L-homocysteine + H(+)</text>
        <dbReference type="Rhea" id="RHEA:16857"/>
        <dbReference type="Rhea" id="RHEA-COMP:11369"/>
        <dbReference type="Rhea" id="RHEA-COMP:13674"/>
        <dbReference type="ChEBI" id="CHEBI:15378"/>
        <dbReference type="ChEBI" id="CHEBI:57856"/>
        <dbReference type="ChEBI" id="CHEBI:59789"/>
        <dbReference type="ChEBI" id="CHEBI:85452"/>
        <dbReference type="ChEBI" id="CHEBI:137933"/>
        <dbReference type="EC" id="2.1.1.113"/>
    </reaction>
</comment>
<gene>
    <name evidence="8" type="ordered locus">SGR_4004</name>
</gene>
<dbReference type="Proteomes" id="UP000001685">
    <property type="component" value="Chromosome"/>
</dbReference>
<name>B1VS79_STRGG</name>
<keyword evidence="6" id="KW-0680">Restriction system</keyword>
<protein>
    <recommendedName>
        <fullName evidence="2">site-specific DNA-methyltransferase (cytosine-N(4)-specific)</fullName>
        <ecNumber evidence="2">2.1.1.113</ecNumber>
    </recommendedName>
</protein>
<dbReference type="PROSITE" id="PS00093">
    <property type="entry name" value="N4_MTASE"/>
    <property type="match status" value="1"/>
</dbReference>
<dbReference type="PATRIC" id="fig|455632.4.peg.4076"/>
<dbReference type="REBASE" id="17729">
    <property type="entry name" value="M2.Sgr13350III"/>
</dbReference>
<evidence type="ECO:0000313" key="8">
    <source>
        <dbReference type="EMBL" id="BAG20833.1"/>
    </source>
</evidence>
<accession>B1VS79</accession>
<evidence type="ECO:0000256" key="3">
    <source>
        <dbReference type="ARBA" id="ARBA00022603"/>
    </source>
</evidence>
<evidence type="ECO:0000256" key="5">
    <source>
        <dbReference type="ARBA" id="ARBA00022691"/>
    </source>
</evidence>
<keyword evidence="3 8" id="KW-0489">Methyltransferase</keyword>
<dbReference type="GO" id="GO:0009307">
    <property type="term" value="P:DNA restriction-modification system"/>
    <property type="evidence" value="ECO:0007669"/>
    <property type="project" value="UniProtKB-KW"/>
</dbReference>
<proteinExistence type="inferred from homology"/>
<evidence type="ECO:0000313" key="9">
    <source>
        <dbReference type="Proteomes" id="UP000001685"/>
    </source>
</evidence>
<dbReference type="KEGG" id="sgr:SGR_4004"/>
<keyword evidence="4" id="KW-0808">Transferase</keyword>
<dbReference type="GO" id="GO:0015667">
    <property type="term" value="F:site-specific DNA-methyltransferase (cytosine-N4-specific) activity"/>
    <property type="evidence" value="ECO:0007669"/>
    <property type="project" value="UniProtKB-EC"/>
</dbReference>
<dbReference type="HOGENOM" id="CLU_027633_0_0_11"/>
<evidence type="ECO:0000256" key="4">
    <source>
        <dbReference type="ARBA" id="ARBA00022679"/>
    </source>
</evidence>
<dbReference type="InterPro" id="IPR017985">
    <property type="entry name" value="MeTrfase_CN4_CS"/>
</dbReference>
<reference evidence="9" key="1">
    <citation type="journal article" date="2008" name="J. Bacteriol.">
        <title>Genome sequence of the streptomycin-producing microorganism Streptomyces griseus IFO 13350.</title>
        <authorList>
            <person name="Ohnishi Y."/>
            <person name="Ishikawa J."/>
            <person name="Hara H."/>
            <person name="Suzuki H."/>
            <person name="Ikenoya M."/>
            <person name="Ikeda H."/>
            <person name="Yamashita A."/>
            <person name="Hattori M."/>
            <person name="Horinouchi S."/>
        </authorList>
    </citation>
    <scope>NUCLEOTIDE SEQUENCE [LARGE SCALE GENOMIC DNA]</scope>
    <source>
        <strain evidence="9">JCM 4626 / NBRC 13350</strain>
    </source>
</reference>
<dbReference type="GO" id="GO:0032259">
    <property type="term" value="P:methylation"/>
    <property type="evidence" value="ECO:0007669"/>
    <property type="project" value="UniProtKB-KW"/>
</dbReference>
<organism evidence="8 9">
    <name type="scientific">Streptomyces griseus subsp. griseus (strain JCM 4626 / CBS 651.72 / NBRC 13350 / KCC S-0626 / ISP 5235)</name>
    <dbReference type="NCBI Taxonomy" id="455632"/>
    <lineage>
        <taxon>Bacteria</taxon>
        <taxon>Bacillati</taxon>
        <taxon>Actinomycetota</taxon>
        <taxon>Actinomycetes</taxon>
        <taxon>Kitasatosporales</taxon>
        <taxon>Streptomycetaceae</taxon>
        <taxon>Streptomyces</taxon>
    </lineage>
</organism>
<dbReference type="EC" id="2.1.1.113" evidence="2"/>
<dbReference type="InterPro" id="IPR029063">
    <property type="entry name" value="SAM-dependent_MTases_sf"/>
</dbReference>
<comment type="similarity">
    <text evidence="1">Belongs to the N(4)/N(6)-methyltransferase family. N(4) subfamily.</text>
</comment>
<dbReference type="AlphaFoldDB" id="B1VS79"/>
<dbReference type="SUPFAM" id="SSF53335">
    <property type="entry name" value="S-adenosyl-L-methionine-dependent methyltransferases"/>
    <property type="match status" value="2"/>
</dbReference>
<keyword evidence="5" id="KW-0949">S-adenosyl-L-methionine</keyword>
<evidence type="ECO:0000256" key="1">
    <source>
        <dbReference type="ARBA" id="ARBA00010203"/>
    </source>
</evidence>
<evidence type="ECO:0000256" key="2">
    <source>
        <dbReference type="ARBA" id="ARBA00012185"/>
    </source>
</evidence>
<dbReference type="eggNOG" id="COG0863">
    <property type="taxonomic scope" value="Bacteria"/>
</dbReference>